<dbReference type="Proteomes" id="UP001375539">
    <property type="component" value="Unassembled WGS sequence"/>
</dbReference>
<gene>
    <name evidence="1" type="ORF">WKI58_30315</name>
</gene>
<keyword evidence="1" id="KW-0547">Nucleotide-binding</keyword>
<reference evidence="1" key="1">
    <citation type="submission" date="2024-03" db="EMBL/GenBank/DDBJ databases">
        <title>Novel Streptomyces species of biotechnological and ecological value are a feature of Machair soil.</title>
        <authorList>
            <person name="Prole J.R."/>
            <person name="Goodfellow M."/>
            <person name="Allenby N."/>
            <person name="Ward A.C."/>
        </authorList>
    </citation>
    <scope>NUCLEOTIDE SEQUENCE</scope>
    <source>
        <strain evidence="1">MS1.AVA.4</strain>
    </source>
</reference>
<evidence type="ECO:0000313" key="2">
    <source>
        <dbReference type="Proteomes" id="UP001375539"/>
    </source>
</evidence>
<comment type="caution">
    <text evidence="1">The sequence shown here is derived from an EMBL/GenBank/DDBJ whole genome shotgun (WGS) entry which is preliminary data.</text>
</comment>
<organism evidence="1 2">
    <name type="scientific">Streptomyces pratisoli</name>
    <dbReference type="NCBI Taxonomy" id="3139917"/>
    <lineage>
        <taxon>Bacteria</taxon>
        <taxon>Bacillati</taxon>
        <taxon>Actinomycetota</taxon>
        <taxon>Actinomycetes</taxon>
        <taxon>Kitasatosporales</taxon>
        <taxon>Streptomycetaceae</taxon>
        <taxon>Streptomyces</taxon>
    </lineage>
</organism>
<evidence type="ECO:0000313" key="1">
    <source>
        <dbReference type="EMBL" id="MEJ8660764.1"/>
    </source>
</evidence>
<proteinExistence type="predicted"/>
<protein>
    <submittedName>
        <fullName evidence="1">ATP-binding cassette domain-containing protein</fullName>
    </submittedName>
</protein>
<accession>A0ACC6QRB7</accession>
<keyword evidence="2" id="KW-1185">Reference proteome</keyword>
<dbReference type="EMBL" id="JBBKAI010000002">
    <property type="protein sequence ID" value="MEJ8660764.1"/>
    <property type="molecule type" value="Genomic_DNA"/>
</dbReference>
<sequence>MGPQARGGDTVTTPHKDTVTTPHKTATALVELDDVSKYYGNIRALEGVSLEVHAGGITCVLGDNGAGKSTLIKIIAGLHQHDAGTLSIEGEETVLASPREALDRGIATVYQDLAVVPLMPVWRNFFLGSEPTKGSGPFKRLDVRMMRETTRAELLRMGIDLRDVDQPIGTLSGGERQCVAIARAVYFGARVLVLDEPTAALGVKQSGVVLKYVAAARDAGLGVVLITHNPHHAYLVGDRFVLLKRGTMAGSHRKSEITLDELTRQMAGGSELEDLRHELERAPVPRHVGGHDLGHG</sequence>
<keyword evidence="1" id="KW-0067">ATP-binding</keyword>
<name>A0ACC6QRB7_9ACTN</name>